<sequence>MGRCARLSARRQQCVPLPDDVSGVGASEFLCHPDALKSILNIGTLKSFPPAASRPSTFTCVLHCVGLLGFEVAPMLTSTSP</sequence>
<name>A0A804N9Y6_MAIZE</name>
<dbReference type="Proteomes" id="UP000007305">
    <property type="component" value="Chromosome 3"/>
</dbReference>
<reference evidence="1" key="3">
    <citation type="submission" date="2021-05" db="UniProtKB">
        <authorList>
            <consortium name="EnsemblPlants"/>
        </authorList>
    </citation>
    <scope>IDENTIFICATION</scope>
    <source>
        <strain evidence="1">cv. B73</strain>
    </source>
</reference>
<proteinExistence type="predicted"/>
<reference evidence="2" key="1">
    <citation type="submission" date="2015-12" db="EMBL/GenBank/DDBJ databases">
        <title>Update maize B73 reference genome by single molecule sequencing technologies.</title>
        <authorList>
            <consortium name="Maize Genome Sequencing Project"/>
            <person name="Ware D."/>
        </authorList>
    </citation>
    <scope>NUCLEOTIDE SEQUENCE [LARGE SCALE GENOMIC DNA]</scope>
    <source>
        <strain evidence="2">cv. B73</strain>
    </source>
</reference>
<dbReference type="EnsemblPlants" id="Zm00001eb145830_T001">
    <property type="protein sequence ID" value="Zm00001eb145830_P001"/>
    <property type="gene ID" value="Zm00001eb145830"/>
</dbReference>
<reference evidence="1" key="2">
    <citation type="submission" date="2019-07" db="EMBL/GenBank/DDBJ databases">
        <authorList>
            <person name="Seetharam A."/>
            <person name="Woodhouse M."/>
            <person name="Cannon E."/>
        </authorList>
    </citation>
    <scope>NUCLEOTIDE SEQUENCE [LARGE SCALE GENOMIC DNA]</scope>
    <source>
        <strain evidence="1">cv. B73</strain>
    </source>
</reference>
<dbReference type="AlphaFoldDB" id="A0A804N9Y6"/>
<dbReference type="Gramene" id="Zm00001eb145830_T001">
    <property type="protein sequence ID" value="Zm00001eb145830_P001"/>
    <property type="gene ID" value="Zm00001eb145830"/>
</dbReference>
<protein>
    <submittedName>
        <fullName evidence="1">Uncharacterized protein</fullName>
    </submittedName>
</protein>
<evidence type="ECO:0000313" key="2">
    <source>
        <dbReference type="Proteomes" id="UP000007305"/>
    </source>
</evidence>
<keyword evidence="2" id="KW-1185">Reference proteome</keyword>
<evidence type="ECO:0000313" key="1">
    <source>
        <dbReference type="EnsemblPlants" id="Zm00001eb145830_P001"/>
    </source>
</evidence>
<dbReference type="InParanoid" id="A0A804N9Y6"/>
<accession>A0A804N9Y6</accession>
<organism evidence="1 2">
    <name type="scientific">Zea mays</name>
    <name type="common">Maize</name>
    <dbReference type="NCBI Taxonomy" id="4577"/>
    <lineage>
        <taxon>Eukaryota</taxon>
        <taxon>Viridiplantae</taxon>
        <taxon>Streptophyta</taxon>
        <taxon>Embryophyta</taxon>
        <taxon>Tracheophyta</taxon>
        <taxon>Spermatophyta</taxon>
        <taxon>Magnoliopsida</taxon>
        <taxon>Liliopsida</taxon>
        <taxon>Poales</taxon>
        <taxon>Poaceae</taxon>
        <taxon>PACMAD clade</taxon>
        <taxon>Panicoideae</taxon>
        <taxon>Andropogonodae</taxon>
        <taxon>Andropogoneae</taxon>
        <taxon>Tripsacinae</taxon>
        <taxon>Zea</taxon>
    </lineage>
</organism>